<dbReference type="RefSeq" id="WP_323258253.1">
    <property type="nucleotide sequence ID" value="NZ_JAYGIM010000007.1"/>
</dbReference>
<reference evidence="1 2" key="1">
    <citation type="submission" date="2023-12" db="EMBL/GenBank/DDBJ databases">
        <title>Novel species of the genus Arcicella isolated from rivers.</title>
        <authorList>
            <person name="Lu H."/>
        </authorList>
    </citation>
    <scope>NUCLEOTIDE SEQUENCE [LARGE SCALE GENOMIC DNA]</scope>
    <source>
        <strain evidence="1 2">DC25W</strain>
    </source>
</reference>
<comment type="caution">
    <text evidence="1">The sequence shown here is derived from an EMBL/GenBank/DDBJ whole genome shotgun (WGS) entry which is preliminary data.</text>
</comment>
<gene>
    <name evidence="1" type="ORF">VB798_09555</name>
</gene>
<name>A0ABU5SHQ3_9BACT</name>
<dbReference type="EMBL" id="JAYGIM010000007">
    <property type="protein sequence ID" value="MEA5426817.1"/>
    <property type="molecule type" value="Genomic_DNA"/>
</dbReference>
<dbReference type="Proteomes" id="UP001302222">
    <property type="component" value="Unassembled WGS sequence"/>
</dbReference>
<evidence type="ECO:0000313" key="2">
    <source>
        <dbReference type="Proteomes" id="UP001302222"/>
    </source>
</evidence>
<sequence length="88" mass="10121">MTLKEITNLIIYEQEAEIKAIKRVKFLRDKAKDIIDSVSSPSLLSASQERNIKLFEEIADEIEILNISKKALYKVLNVQLTRDKAEKS</sequence>
<organism evidence="1 2">
    <name type="scientific">Arcicella lustrica</name>
    <dbReference type="NCBI Taxonomy" id="2984196"/>
    <lineage>
        <taxon>Bacteria</taxon>
        <taxon>Pseudomonadati</taxon>
        <taxon>Bacteroidota</taxon>
        <taxon>Cytophagia</taxon>
        <taxon>Cytophagales</taxon>
        <taxon>Flectobacillaceae</taxon>
        <taxon>Arcicella</taxon>
    </lineage>
</organism>
<protein>
    <submittedName>
        <fullName evidence="1">Uncharacterized protein</fullName>
    </submittedName>
</protein>
<keyword evidence="2" id="KW-1185">Reference proteome</keyword>
<evidence type="ECO:0000313" key="1">
    <source>
        <dbReference type="EMBL" id="MEA5426817.1"/>
    </source>
</evidence>
<proteinExistence type="predicted"/>
<accession>A0ABU5SHQ3</accession>